<dbReference type="OrthoDB" id="6225595at2"/>
<evidence type="ECO:0000313" key="2">
    <source>
        <dbReference type="Proteomes" id="UP000304912"/>
    </source>
</evidence>
<sequence length="226" mass="25620">MSQHNGIFNFPPSGIQCYNYWYRAVSHKLHKDVMMRYVSFLICAIVLTGCASGPPKVQPGEQFAQKGAVVSAPSDSGWLLLEHTEESIALARPYPEQESVVLNTYYFWIGETVSDDVFFETLIEGRKQVGDEKRFNQLDVSYQNTTFQEQSCLKYEGVAEYQQNTDKLPAGSAYFTNRGYICRSKLDNASAILMEISMRSASPEMPEQTIALGERFFSNIRLTETQ</sequence>
<dbReference type="EMBL" id="CP039852">
    <property type="protein sequence ID" value="QCZ94701.1"/>
    <property type="molecule type" value="Genomic_DNA"/>
</dbReference>
<dbReference type="RefSeq" id="WP_139757437.1">
    <property type="nucleotide sequence ID" value="NZ_CP039852.1"/>
</dbReference>
<dbReference type="KEGG" id="salk:FBQ74_15040"/>
<protein>
    <submittedName>
        <fullName evidence="1">Uncharacterized protein</fullName>
    </submittedName>
</protein>
<accession>A0A5B7YG97</accession>
<dbReference type="Proteomes" id="UP000304912">
    <property type="component" value="Chromosome"/>
</dbReference>
<proteinExistence type="predicted"/>
<name>A0A5B7YG97_9ALTE</name>
<dbReference type="AlphaFoldDB" id="A0A5B7YG97"/>
<gene>
    <name evidence="1" type="ORF">FBQ74_15040</name>
</gene>
<organism evidence="1 2">
    <name type="scientific">Salinimonas iocasae</name>
    <dbReference type="NCBI Taxonomy" id="2572577"/>
    <lineage>
        <taxon>Bacteria</taxon>
        <taxon>Pseudomonadati</taxon>
        <taxon>Pseudomonadota</taxon>
        <taxon>Gammaproteobacteria</taxon>
        <taxon>Alteromonadales</taxon>
        <taxon>Alteromonadaceae</taxon>
        <taxon>Alteromonas/Salinimonas group</taxon>
        <taxon>Salinimonas</taxon>
    </lineage>
</organism>
<reference evidence="1 2" key="1">
    <citation type="submission" date="2019-04" db="EMBL/GenBank/DDBJ databases">
        <title>Salinimonas iocasae sp. nov., a halophilic bacterium isolated from the outer tube casing of tubeworms in Okinawa Trough.</title>
        <authorList>
            <person name="Zhang H."/>
            <person name="Wang H."/>
            <person name="Li C."/>
        </authorList>
    </citation>
    <scope>NUCLEOTIDE SEQUENCE [LARGE SCALE GENOMIC DNA]</scope>
    <source>
        <strain evidence="1 2">KX18D6</strain>
    </source>
</reference>
<keyword evidence="2" id="KW-1185">Reference proteome</keyword>
<evidence type="ECO:0000313" key="1">
    <source>
        <dbReference type="EMBL" id="QCZ94701.1"/>
    </source>
</evidence>